<organism evidence="2 3">
    <name type="scientific">Holothuria leucospilota</name>
    <name type="common">Black long sea cucumber</name>
    <name type="synonym">Mertensiothuria leucospilota</name>
    <dbReference type="NCBI Taxonomy" id="206669"/>
    <lineage>
        <taxon>Eukaryota</taxon>
        <taxon>Metazoa</taxon>
        <taxon>Echinodermata</taxon>
        <taxon>Eleutherozoa</taxon>
        <taxon>Echinozoa</taxon>
        <taxon>Holothuroidea</taxon>
        <taxon>Aspidochirotacea</taxon>
        <taxon>Aspidochirotida</taxon>
        <taxon>Holothuriidae</taxon>
        <taxon>Holothuria</taxon>
    </lineage>
</organism>
<dbReference type="Proteomes" id="UP001152320">
    <property type="component" value="Chromosome 4"/>
</dbReference>
<name>A0A9Q1CEL6_HOLLE</name>
<proteinExistence type="predicted"/>
<protein>
    <submittedName>
        <fullName evidence="2">Uncharacterized protein</fullName>
    </submittedName>
</protein>
<gene>
    <name evidence="2" type="ORF">HOLleu_10237</name>
</gene>
<evidence type="ECO:0000313" key="3">
    <source>
        <dbReference type="Proteomes" id="UP001152320"/>
    </source>
</evidence>
<reference evidence="2" key="1">
    <citation type="submission" date="2021-10" db="EMBL/GenBank/DDBJ databases">
        <title>Tropical sea cucumber genome reveals ecological adaptation and Cuvierian tubules defense mechanism.</title>
        <authorList>
            <person name="Chen T."/>
        </authorList>
    </citation>
    <scope>NUCLEOTIDE SEQUENCE</scope>
    <source>
        <strain evidence="2">Nanhai2018</strain>
        <tissue evidence="2">Muscle</tissue>
    </source>
</reference>
<keyword evidence="3" id="KW-1185">Reference proteome</keyword>
<evidence type="ECO:0000313" key="2">
    <source>
        <dbReference type="EMBL" id="KAJ8043239.1"/>
    </source>
</evidence>
<dbReference type="EMBL" id="JAIZAY010000004">
    <property type="protein sequence ID" value="KAJ8043239.1"/>
    <property type="molecule type" value="Genomic_DNA"/>
</dbReference>
<feature type="coiled-coil region" evidence="1">
    <location>
        <begin position="158"/>
        <end position="185"/>
    </location>
</feature>
<accession>A0A9Q1CEL6</accession>
<keyword evidence="1" id="KW-0175">Coiled coil</keyword>
<comment type="caution">
    <text evidence="2">The sequence shown here is derived from an EMBL/GenBank/DDBJ whole genome shotgun (WGS) entry which is preliminary data.</text>
</comment>
<sequence length="327" mass="36548">MIRKKGKMELAEWLAAPFVVGIKAAPISYNVVSDAKQSANADIIVEQSQSLKKPEEVTFSQPPTNVPSSVHEKGYLLNEVQQEEQEQANSPTALATNLTDSQHSSCENPSSDVLFELQAENIKYLETCLKAAQEEMKNEKVRRYERKLSDTTDGSTKIKELKDRLKEKNEKIAELEAMTDDIIESEQAFLHTFENGHYRNDIRVTVYELLSMGVGSKKVSKIIRTVLERVAKMKVDRLPKSSIIKYMATEQGMLAKHRAYDAIDTSEDAITLHTDGTSKKGQHFLTYLASTSSGTYALSLDDIHSETSDVMVTQAEEALKGLTNLLL</sequence>
<dbReference type="OrthoDB" id="10062234at2759"/>
<dbReference type="AlphaFoldDB" id="A0A9Q1CEL6"/>
<evidence type="ECO:0000256" key="1">
    <source>
        <dbReference type="SAM" id="Coils"/>
    </source>
</evidence>